<dbReference type="SUPFAM" id="SSF56281">
    <property type="entry name" value="Metallo-hydrolase/oxidoreductase"/>
    <property type="match status" value="1"/>
</dbReference>
<dbReference type="AlphaFoldDB" id="A0A244CQQ8"/>
<dbReference type="Proteomes" id="UP000194841">
    <property type="component" value="Unassembled WGS sequence"/>
</dbReference>
<dbReference type="OrthoDB" id="9769598at2"/>
<evidence type="ECO:0000256" key="2">
    <source>
        <dbReference type="SAM" id="SignalP"/>
    </source>
</evidence>
<evidence type="ECO:0000259" key="3">
    <source>
        <dbReference type="SMART" id="SM00849"/>
    </source>
</evidence>
<accession>A0A244CQQ8</accession>
<dbReference type="Gene3D" id="3.60.15.10">
    <property type="entry name" value="Ribonuclease Z/Hydroxyacylglutathione hydrolase-like"/>
    <property type="match status" value="1"/>
</dbReference>
<reference evidence="4 5" key="1">
    <citation type="submission" date="2017-02" db="EMBL/GenBank/DDBJ databases">
        <title>Pseudoalteromonas ulvae TC14 Genome.</title>
        <authorList>
            <person name="Molmeret M."/>
        </authorList>
    </citation>
    <scope>NUCLEOTIDE SEQUENCE [LARGE SCALE GENOMIC DNA]</scope>
    <source>
        <strain evidence="4">TC14</strain>
    </source>
</reference>
<dbReference type="EMBL" id="MWPV01000003">
    <property type="protein sequence ID" value="OUL57519.1"/>
    <property type="molecule type" value="Genomic_DNA"/>
</dbReference>
<gene>
    <name evidence="4" type="ORF">B1199_10625</name>
</gene>
<feature type="chain" id="PRO_5011969857" description="Metallo-beta-lactamase domain-containing protein" evidence="2">
    <location>
        <begin position="23"/>
        <end position="349"/>
    </location>
</feature>
<dbReference type="SMART" id="SM00849">
    <property type="entry name" value="Lactamase_B"/>
    <property type="match status" value="1"/>
</dbReference>
<evidence type="ECO:0000313" key="5">
    <source>
        <dbReference type="Proteomes" id="UP000194841"/>
    </source>
</evidence>
<organism evidence="4 5">
    <name type="scientific">Pseudoalteromonas ulvae</name>
    <dbReference type="NCBI Taxonomy" id="107327"/>
    <lineage>
        <taxon>Bacteria</taxon>
        <taxon>Pseudomonadati</taxon>
        <taxon>Pseudomonadota</taxon>
        <taxon>Gammaproteobacteria</taxon>
        <taxon>Alteromonadales</taxon>
        <taxon>Pseudoalteromonadaceae</taxon>
        <taxon>Pseudoalteromonas</taxon>
    </lineage>
</organism>
<protein>
    <recommendedName>
        <fullName evidence="3">Metallo-beta-lactamase domain-containing protein</fullName>
    </recommendedName>
</protein>
<dbReference type="PANTHER" id="PTHR42951">
    <property type="entry name" value="METALLO-BETA-LACTAMASE DOMAIN-CONTAINING"/>
    <property type="match status" value="1"/>
</dbReference>
<evidence type="ECO:0000313" key="4">
    <source>
        <dbReference type="EMBL" id="OUL57519.1"/>
    </source>
</evidence>
<feature type="signal peptide" evidence="2">
    <location>
        <begin position="1"/>
        <end position="22"/>
    </location>
</feature>
<evidence type="ECO:0000256" key="1">
    <source>
        <dbReference type="ARBA" id="ARBA00005250"/>
    </source>
</evidence>
<dbReference type="InterPro" id="IPR050855">
    <property type="entry name" value="NDM-1-like"/>
</dbReference>
<keyword evidence="5" id="KW-1185">Reference proteome</keyword>
<dbReference type="InterPro" id="IPR036866">
    <property type="entry name" value="RibonucZ/Hydroxyglut_hydro"/>
</dbReference>
<feature type="domain" description="Metallo-beta-lactamase" evidence="3">
    <location>
        <begin position="46"/>
        <end position="262"/>
    </location>
</feature>
<dbReference type="Pfam" id="PF00753">
    <property type="entry name" value="Lactamase_B"/>
    <property type="match status" value="1"/>
</dbReference>
<dbReference type="InterPro" id="IPR001279">
    <property type="entry name" value="Metallo-B-lactamas"/>
</dbReference>
<sequence length="349" mass="39733">MTDLLLKFTVVILLCISSFSEADVQWHTLDNHTVLVQQAEKLKYYDSNQVIITGTQCLAIFDASGDFSQVENMAKKIKQHFKQPVCYLIASHHHDDHLLGMAVLQKLFPSAKLITHQALYASFTVYQQAFEKQLATYQQSITLNEQRLSTLELEPEQQHEWTEKLLQAKRRLKRWQTLSLNLPDIAVDTDTELDLGNLRIQIMPRSSHTLGDLMVYLPHSQTLLASDIGDPLPYLGDANIQQTILTLNTLLDLEIKTLIPGHGRQVTKEQLKITQSFILAIDNHASVAVKNNLDEQTMLESFKFSPLKELVRTPLDEKAYKIFVAAGLKQAYSQHKNQEMQKLNDSSIP</sequence>
<proteinExistence type="inferred from homology"/>
<dbReference type="GO" id="GO:0017001">
    <property type="term" value="P:antibiotic catabolic process"/>
    <property type="evidence" value="ECO:0007669"/>
    <property type="project" value="UniProtKB-ARBA"/>
</dbReference>
<comment type="similarity">
    <text evidence="1">Belongs to the metallo-beta-lactamase superfamily. Class-B beta-lactamase family.</text>
</comment>
<name>A0A244CQQ8_PSEDV</name>
<dbReference type="RefSeq" id="WP_086744101.1">
    <property type="nucleotide sequence ID" value="NZ_MWPV01000003.1"/>
</dbReference>
<dbReference type="PANTHER" id="PTHR42951:SF4">
    <property type="entry name" value="ACYL-COENZYME A THIOESTERASE MBLAC2"/>
    <property type="match status" value="1"/>
</dbReference>
<keyword evidence="2" id="KW-0732">Signal</keyword>
<comment type="caution">
    <text evidence="4">The sequence shown here is derived from an EMBL/GenBank/DDBJ whole genome shotgun (WGS) entry which is preliminary data.</text>
</comment>